<dbReference type="PANTHER" id="PTHR10492">
    <property type="match status" value="1"/>
</dbReference>
<dbReference type="Proteomes" id="UP000237438">
    <property type="component" value="Unassembled WGS sequence"/>
</dbReference>
<dbReference type="InterPro" id="IPR025476">
    <property type="entry name" value="Helitron_helicase-like"/>
</dbReference>
<feature type="domain" description="Helitron helicase-like" evidence="1">
    <location>
        <begin position="20"/>
        <end position="188"/>
    </location>
</feature>
<reference evidence="2 3" key="1">
    <citation type="submission" date="2017-10" db="EMBL/GenBank/DDBJ databases">
        <title>Development of genomic resources for the powdery mildew, Erysiphe pulchra.</title>
        <authorList>
            <person name="Wadl P.A."/>
            <person name="Mack B.M."/>
            <person name="Moore G."/>
            <person name="Beltz S.B."/>
        </authorList>
    </citation>
    <scope>NUCLEOTIDE SEQUENCE [LARGE SCALE GENOMIC DNA]</scope>
    <source>
        <strain evidence="2">Cflorida</strain>
    </source>
</reference>
<evidence type="ECO:0000259" key="1">
    <source>
        <dbReference type="Pfam" id="PF14214"/>
    </source>
</evidence>
<dbReference type="OrthoDB" id="4332274at2759"/>
<dbReference type="AlphaFoldDB" id="A0A2S4PIV1"/>
<protein>
    <recommendedName>
        <fullName evidence="1">Helitron helicase-like domain-containing protein</fullName>
    </recommendedName>
</protein>
<dbReference type="Pfam" id="PF14214">
    <property type="entry name" value="Helitron_like_N"/>
    <property type="match status" value="1"/>
</dbReference>
<feature type="non-terminal residue" evidence="2">
    <location>
        <position position="391"/>
    </location>
</feature>
<accession>A0A2S4PIV1</accession>
<evidence type="ECO:0000313" key="2">
    <source>
        <dbReference type="EMBL" id="POS81943.1"/>
    </source>
</evidence>
<name>A0A2S4PIV1_9PEZI</name>
<keyword evidence="3" id="KW-1185">Reference proteome</keyword>
<evidence type="ECO:0000313" key="3">
    <source>
        <dbReference type="Proteomes" id="UP000237438"/>
    </source>
</evidence>
<organism evidence="2 3">
    <name type="scientific">Erysiphe pulchra</name>
    <dbReference type="NCBI Taxonomy" id="225359"/>
    <lineage>
        <taxon>Eukaryota</taxon>
        <taxon>Fungi</taxon>
        <taxon>Dikarya</taxon>
        <taxon>Ascomycota</taxon>
        <taxon>Pezizomycotina</taxon>
        <taxon>Leotiomycetes</taxon>
        <taxon>Erysiphales</taxon>
        <taxon>Erysiphaceae</taxon>
        <taxon>Erysiphe</taxon>
    </lineage>
</organism>
<dbReference type="PANTHER" id="PTHR10492:SF57">
    <property type="entry name" value="ATP-DEPENDENT DNA HELICASE"/>
    <property type="match status" value="1"/>
</dbReference>
<proteinExistence type="predicted"/>
<comment type="caution">
    <text evidence="2">The sequence shown here is derived from an EMBL/GenBank/DDBJ whole genome shotgun (WGS) entry which is preliminary data.</text>
</comment>
<sequence>MFYRYHLFSRLDTITGSVGFNTLIHGEMLFQQLCCDMYACVDDAILHWHRQNQDTIRADMYCGAIDALRVEFDTRQIGKPVILAASYVGGDRHMTKCYQNSMAITRALGKPSLFITFTANPSWQEILSQLQHGQSPNSRPDLIAITFKLKLDGLLNDVKEKNVFGKCISDSLSIEYQKRGLPHAHLILHLHRDDVPRTVEQIDELVCAQMPTDDPELAAFVKTHLTHGPCGPDFPNAPCMRDGKCSKGFPKRWCERTVLAENSYPEYARPNNGVTWGSERFTFDNRWVVPFNPYLTKKYSAHINVEVAHGIQAIKYLAKYVYKGSDRASLALQGEYDEIALTLQGRYIGPVQAIWRLMGYSTHEERPAVIHLPYHLEGRHRVAFTETMTRE</sequence>
<dbReference type="STRING" id="225359.A0A2S4PIV1"/>
<dbReference type="EMBL" id="PEDP01005744">
    <property type="protein sequence ID" value="POS81943.1"/>
    <property type="molecule type" value="Genomic_DNA"/>
</dbReference>
<gene>
    <name evidence="2" type="ORF">EPUL_005920</name>
</gene>